<accession>A0A7J7VNQ1</accession>
<dbReference type="PANTHER" id="PTHR11937">
    <property type="entry name" value="ACTIN"/>
    <property type="match status" value="1"/>
</dbReference>
<name>A0A7J7VNQ1_RHIFE</name>
<dbReference type="Pfam" id="PF00022">
    <property type="entry name" value="Actin"/>
    <property type="match status" value="2"/>
</dbReference>
<sequence length="241" mass="26351">MEKIWHHTFCNEPPSTLQLCMYVAVQAVLSLYASGSTPGVVTDSGNRITHTVRMYEECALPHAILGLDLAGQGLTDYLMKILTERGYSFTTGAEWEILCDIKEKLCCVTLSGLQAGNGHRCVLLLLGEELRAAGWTGDRHWQQVLPKDLYANPVLSGGTTMYPGMANRMQKEMALALRTMKVKIIAPPEPRLSPGLEAEVNPGLEEPKADQSLLIQPLEQASGSEMEICSISGVQLVELPL</sequence>
<evidence type="ECO:0000313" key="2">
    <source>
        <dbReference type="EMBL" id="KAF6326865.1"/>
    </source>
</evidence>
<protein>
    <submittedName>
        <fullName evidence="2">Uncharacterized protein</fullName>
    </submittedName>
</protein>
<dbReference type="SUPFAM" id="SSF53067">
    <property type="entry name" value="Actin-like ATPase domain"/>
    <property type="match status" value="1"/>
</dbReference>
<evidence type="ECO:0000313" key="3">
    <source>
        <dbReference type="Proteomes" id="UP000585614"/>
    </source>
</evidence>
<comment type="similarity">
    <text evidence="1">Belongs to the actin family.</text>
</comment>
<dbReference type="Proteomes" id="UP000585614">
    <property type="component" value="Unassembled WGS sequence"/>
</dbReference>
<dbReference type="Gene3D" id="3.30.420.40">
    <property type="match status" value="2"/>
</dbReference>
<dbReference type="EMBL" id="JACAGC010000012">
    <property type="protein sequence ID" value="KAF6326865.1"/>
    <property type="molecule type" value="Genomic_DNA"/>
</dbReference>
<comment type="caution">
    <text evidence="2">The sequence shown here is derived from an EMBL/GenBank/DDBJ whole genome shotgun (WGS) entry which is preliminary data.</text>
</comment>
<dbReference type="SMART" id="SM00268">
    <property type="entry name" value="ACTIN"/>
    <property type="match status" value="1"/>
</dbReference>
<organism evidence="2 3">
    <name type="scientific">Rhinolophus ferrumequinum</name>
    <name type="common">Greater horseshoe bat</name>
    <dbReference type="NCBI Taxonomy" id="59479"/>
    <lineage>
        <taxon>Eukaryota</taxon>
        <taxon>Metazoa</taxon>
        <taxon>Chordata</taxon>
        <taxon>Craniata</taxon>
        <taxon>Vertebrata</taxon>
        <taxon>Euteleostomi</taxon>
        <taxon>Mammalia</taxon>
        <taxon>Eutheria</taxon>
        <taxon>Laurasiatheria</taxon>
        <taxon>Chiroptera</taxon>
        <taxon>Yinpterochiroptera</taxon>
        <taxon>Rhinolophoidea</taxon>
        <taxon>Rhinolophidae</taxon>
        <taxon>Rhinolophinae</taxon>
        <taxon>Rhinolophus</taxon>
    </lineage>
</organism>
<gene>
    <name evidence="2" type="ORF">mRhiFer1_000241</name>
</gene>
<dbReference type="Gene3D" id="3.90.640.10">
    <property type="entry name" value="Actin, Chain A, domain 4"/>
    <property type="match status" value="1"/>
</dbReference>
<evidence type="ECO:0000256" key="1">
    <source>
        <dbReference type="RuleBase" id="RU000487"/>
    </source>
</evidence>
<dbReference type="InterPro" id="IPR004000">
    <property type="entry name" value="Actin"/>
</dbReference>
<dbReference type="AlphaFoldDB" id="A0A7J7VNQ1"/>
<reference evidence="2 3" key="1">
    <citation type="journal article" date="2020" name="Nature">
        <title>Six reference-quality genomes reveal evolution of bat adaptations.</title>
        <authorList>
            <person name="Jebb D."/>
            <person name="Huang Z."/>
            <person name="Pippel M."/>
            <person name="Hughes G.M."/>
            <person name="Lavrichenko K."/>
            <person name="Devanna P."/>
            <person name="Winkler S."/>
            <person name="Jermiin L.S."/>
            <person name="Skirmuntt E.C."/>
            <person name="Katzourakis A."/>
            <person name="Burkitt-Gray L."/>
            <person name="Ray D.A."/>
            <person name="Sullivan K.A.M."/>
            <person name="Roscito J.G."/>
            <person name="Kirilenko B.M."/>
            <person name="Davalos L.M."/>
            <person name="Corthals A.P."/>
            <person name="Power M.L."/>
            <person name="Jones G."/>
            <person name="Ransome R.D."/>
            <person name="Dechmann D.K.N."/>
            <person name="Locatelli A.G."/>
            <person name="Puechmaille S.J."/>
            <person name="Fedrigo O."/>
            <person name="Jarvis E.D."/>
            <person name="Hiller M."/>
            <person name="Vernes S.C."/>
            <person name="Myers E.W."/>
            <person name="Teeling E.C."/>
        </authorList>
    </citation>
    <scope>NUCLEOTIDE SEQUENCE [LARGE SCALE GENOMIC DNA]</scope>
    <source>
        <strain evidence="2">MRhiFer1</strain>
        <tissue evidence="2">Lung</tissue>
    </source>
</reference>
<dbReference type="InterPro" id="IPR043129">
    <property type="entry name" value="ATPase_NBD"/>
</dbReference>
<proteinExistence type="inferred from homology"/>